<gene>
    <name evidence="1" type="ORF">S01H1_69967</name>
</gene>
<protein>
    <submittedName>
        <fullName evidence="1">Uncharacterized protein</fullName>
    </submittedName>
</protein>
<evidence type="ECO:0000313" key="1">
    <source>
        <dbReference type="EMBL" id="GAG29856.1"/>
    </source>
</evidence>
<proteinExistence type="predicted"/>
<sequence length="65" mass="6888">TDRLMGGMVKRSAAMLWLKTVMPAPIFDGLGHATPQFRCNRALGPCQPARRATVRAGVTGPLPAA</sequence>
<accession>X0XYM5</accession>
<comment type="caution">
    <text evidence="1">The sequence shown here is derived from an EMBL/GenBank/DDBJ whole genome shotgun (WGS) entry which is preliminary data.</text>
</comment>
<name>X0XYM5_9ZZZZ</name>
<feature type="non-terminal residue" evidence="1">
    <location>
        <position position="1"/>
    </location>
</feature>
<dbReference type="AlphaFoldDB" id="X0XYM5"/>
<organism evidence="1">
    <name type="scientific">marine sediment metagenome</name>
    <dbReference type="NCBI Taxonomy" id="412755"/>
    <lineage>
        <taxon>unclassified sequences</taxon>
        <taxon>metagenomes</taxon>
        <taxon>ecological metagenomes</taxon>
    </lineage>
</organism>
<dbReference type="EMBL" id="BARS01046479">
    <property type="protein sequence ID" value="GAG29856.1"/>
    <property type="molecule type" value="Genomic_DNA"/>
</dbReference>
<reference evidence="1" key="1">
    <citation type="journal article" date="2014" name="Front. Microbiol.">
        <title>High frequency of phylogenetically diverse reductive dehalogenase-homologous genes in deep subseafloor sedimentary metagenomes.</title>
        <authorList>
            <person name="Kawai M."/>
            <person name="Futagami T."/>
            <person name="Toyoda A."/>
            <person name="Takaki Y."/>
            <person name="Nishi S."/>
            <person name="Hori S."/>
            <person name="Arai W."/>
            <person name="Tsubouchi T."/>
            <person name="Morono Y."/>
            <person name="Uchiyama I."/>
            <person name="Ito T."/>
            <person name="Fujiyama A."/>
            <person name="Inagaki F."/>
            <person name="Takami H."/>
        </authorList>
    </citation>
    <scope>NUCLEOTIDE SEQUENCE</scope>
    <source>
        <strain evidence="1">Expedition CK06-06</strain>
    </source>
</reference>